<dbReference type="GO" id="GO:0005829">
    <property type="term" value="C:cytosol"/>
    <property type="evidence" value="ECO:0007669"/>
    <property type="project" value="TreeGrafter"/>
</dbReference>
<keyword evidence="2 3" id="KW-0175">Coiled coil</keyword>
<reference evidence="6" key="1">
    <citation type="submission" date="2016-06" db="EMBL/GenBank/DDBJ databases">
        <title>Parallel loss of symbiosis genes in relatives of nitrogen-fixing non-legume Parasponia.</title>
        <authorList>
            <person name="Van Velzen R."/>
            <person name="Holmer R."/>
            <person name="Bu F."/>
            <person name="Rutten L."/>
            <person name="Van Zeijl A."/>
            <person name="Liu W."/>
            <person name="Santuari L."/>
            <person name="Cao Q."/>
            <person name="Sharma T."/>
            <person name="Shen D."/>
            <person name="Roswanjaya Y."/>
            <person name="Wardhani T."/>
            <person name="Kalhor M.S."/>
            <person name="Jansen J."/>
            <person name="Van den Hoogen J."/>
            <person name="Gungor B."/>
            <person name="Hartog M."/>
            <person name="Hontelez J."/>
            <person name="Verver J."/>
            <person name="Yang W.-C."/>
            <person name="Schijlen E."/>
            <person name="Repin R."/>
            <person name="Schilthuizen M."/>
            <person name="Schranz E."/>
            <person name="Heidstra R."/>
            <person name="Miyata K."/>
            <person name="Fedorova E."/>
            <person name="Kohlen W."/>
            <person name="Bisseling T."/>
            <person name="Smit S."/>
            <person name="Geurts R."/>
        </authorList>
    </citation>
    <scope>NUCLEOTIDE SEQUENCE [LARGE SCALE GENOMIC DNA]</scope>
    <source>
        <strain evidence="6">cv. WU1-14</strain>
    </source>
</reference>
<dbReference type="STRING" id="3476.A0A2P5DW55"/>
<sequence length="635" mass="72232">MNREFDDRRRTKWSVKAAIKLYGDKVHEGSSSMKKSQMENSERSYLKTRELHMAKRDIGRFKETREAADSLKAQAESELYDAKRTVRDLSSLIRKSDSRTKVQKQVIETLKKSTRRHEKKALAFVDVENNKYAEVVRELETVKQELRMLKLDMAAILEQKSRAEKQLKASRSKISSCSSSLEAVKKELEEVNEEQVLVELARIEALKEYGEIEAEREKEANRFSSAIEQTRRKMKDIVDDIEQSKEFEPKLAATMADIGVLQNELMLVKEMEKRIRGNESFKGSDASFQGGEEDLDASLSLQTVTEELEAAKKELASVKEEGFQYMASMDIIRNELIHVRAEIARLEGIEKNRDLTVQNLNSQLLRAKSKLEAVSAAEEKAKSIVSNLSLTLEQLKTEAEAAKTEKELIVQEAATIKAEIRKTESDIDLTEEKLQAAMQELEAVKSSEALSLENLKSHIENAVGARTSALQHSSSITISKFEYEYLTGRAVGAEELADKKVAAAKAWIEAIKASEKEILMKTDLAEREIRKMRMEQEREAYGMERSISAKRTVEMELRSWRTRQEKSVTPENLQLALHRRSMRGSSNGNLTPSRRAKYRKSASPGGRSSFPIKKKRQVIPDLAKFFKSNKANKNL</sequence>
<evidence type="ECO:0000313" key="5">
    <source>
        <dbReference type="EMBL" id="PON77505.1"/>
    </source>
</evidence>
<gene>
    <name evidence="5" type="ORF">PanWU01x14_026660</name>
</gene>
<comment type="similarity">
    <text evidence="1">Belongs to the WEB family.</text>
</comment>
<dbReference type="AlphaFoldDB" id="A0A2P5DW55"/>
<feature type="coiled-coil region" evidence="3">
    <location>
        <begin position="125"/>
        <end position="201"/>
    </location>
</feature>
<evidence type="ECO:0000313" key="6">
    <source>
        <dbReference type="Proteomes" id="UP000237105"/>
    </source>
</evidence>
<dbReference type="Pfam" id="PF05701">
    <property type="entry name" value="WEMBL"/>
    <property type="match status" value="1"/>
</dbReference>
<evidence type="ECO:0000256" key="4">
    <source>
        <dbReference type="SAM" id="MobiDB-lite"/>
    </source>
</evidence>
<evidence type="ECO:0000256" key="1">
    <source>
        <dbReference type="ARBA" id="ARBA00005485"/>
    </source>
</evidence>
<dbReference type="Proteomes" id="UP000237105">
    <property type="component" value="Unassembled WGS sequence"/>
</dbReference>
<organism evidence="5 6">
    <name type="scientific">Parasponia andersonii</name>
    <name type="common">Sponia andersonii</name>
    <dbReference type="NCBI Taxonomy" id="3476"/>
    <lineage>
        <taxon>Eukaryota</taxon>
        <taxon>Viridiplantae</taxon>
        <taxon>Streptophyta</taxon>
        <taxon>Embryophyta</taxon>
        <taxon>Tracheophyta</taxon>
        <taxon>Spermatophyta</taxon>
        <taxon>Magnoliopsida</taxon>
        <taxon>eudicotyledons</taxon>
        <taxon>Gunneridae</taxon>
        <taxon>Pentapetalae</taxon>
        <taxon>rosids</taxon>
        <taxon>fabids</taxon>
        <taxon>Rosales</taxon>
        <taxon>Cannabaceae</taxon>
        <taxon>Parasponia</taxon>
    </lineage>
</organism>
<dbReference type="InterPro" id="IPR008545">
    <property type="entry name" value="Web"/>
</dbReference>
<comment type="caution">
    <text evidence="5">The sequence shown here is derived from an EMBL/GenBank/DDBJ whole genome shotgun (WGS) entry which is preliminary data.</text>
</comment>
<evidence type="ECO:0000256" key="3">
    <source>
        <dbReference type="SAM" id="Coils"/>
    </source>
</evidence>
<accession>A0A2P5DW55</accession>
<feature type="coiled-coil region" evidence="3">
    <location>
        <begin position="357"/>
        <end position="447"/>
    </location>
</feature>
<dbReference type="EMBL" id="JXTB01000013">
    <property type="protein sequence ID" value="PON77505.1"/>
    <property type="molecule type" value="Genomic_DNA"/>
</dbReference>
<dbReference type="OrthoDB" id="685331at2759"/>
<protein>
    <submittedName>
        <fullName evidence="5">WEB family</fullName>
    </submittedName>
</protein>
<keyword evidence="6" id="KW-1185">Reference proteome</keyword>
<dbReference type="GO" id="GO:0009903">
    <property type="term" value="P:chloroplast avoidance movement"/>
    <property type="evidence" value="ECO:0007669"/>
    <property type="project" value="TreeGrafter"/>
</dbReference>
<dbReference type="PANTHER" id="PTHR32054:SF2">
    <property type="entry name" value="PROTEIN PLASTID MOVEMENT IMPAIRED 2"/>
    <property type="match status" value="1"/>
</dbReference>
<proteinExistence type="inferred from homology"/>
<dbReference type="GO" id="GO:0009904">
    <property type="term" value="P:chloroplast accumulation movement"/>
    <property type="evidence" value="ECO:0007669"/>
    <property type="project" value="TreeGrafter"/>
</dbReference>
<feature type="compositionally biased region" description="Polar residues" evidence="4">
    <location>
        <begin position="583"/>
        <end position="592"/>
    </location>
</feature>
<evidence type="ECO:0000256" key="2">
    <source>
        <dbReference type="ARBA" id="ARBA00023054"/>
    </source>
</evidence>
<name>A0A2P5DW55_PARAD</name>
<feature type="region of interest" description="Disordered" evidence="4">
    <location>
        <begin position="578"/>
        <end position="615"/>
    </location>
</feature>
<dbReference type="PANTHER" id="PTHR32054">
    <property type="entry name" value="HEAVY CHAIN, PUTATIVE, EXPRESSED-RELATED-RELATED"/>
    <property type="match status" value="1"/>
</dbReference>